<accession>A0A803MTE4</accession>
<evidence type="ECO:0000313" key="2">
    <source>
        <dbReference type="EnsemblPlants" id="AUR62034935-RA:cds"/>
    </source>
</evidence>
<keyword evidence="3" id="KW-1185">Reference proteome</keyword>
<protein>
    <submittedName>
        <fullName evidence="2">Uncharacterized protein</fullName>
    </submittedName>
</protein>
<dbReference type="PANTHER" id="PTHR34835">
    <property type="entry name" value="OS07G0283600 PROTEIN-RELATED"/>
    <property type="match status" value="1"/>
</dbReference>
<name>A0A803MTE4_CHEQI</name>
<evidence type="ECO:0000313" key="3">
    <source>
        <dbReference type="Proteomes" id="UP000596660"/>
    </source>
</evidence>
<organism evidence="2 3">
    <name type="scientific">Chenopodium quinoa</name>
    <name type="common">Quinoa</name>
    <dbReference type="NCBI Taxonomy" id="63459"/>
    <lineage>
        <taxon>Eukaryota</taxon>
        <taxon>Viridiplantae</taxon>
        <taxon>Streptophyta</taxon>
        <taxon>Embryophyta</taxon>
        <taxon>Tracheophyta</taxon>
        <taxon>Spermatophyta</taxon>
        <taxon>Magnoliopsida</taxon>
        <taxon>eudicotyledons</taxon>
        <taxon>Gunneridae</taxon>
        <taxon>Pentapetalae</taxon>
        <taxon>Caryophyllales</taxon>
        <taxon>Chenopodiaceae</taxon>
        <taxon>Chenopodioideae</taxon>
        <taxon>Atripliceae</taxon>
        <taxon>Chenopodium</taxon>
    </lineage>
</organism>
<reference evidence="2" key="1">
    <citation type="journal article" date="2017" name="Nature">
        <title>The genome of Chenopodium quinoa.</title>
        <authorList>
            <person name="Jarvis D.E."/>
            <person name="Ho Y.S."/>
            <person name="Lightfoot D.J."/>
            <person name="Schmoeckel S.M."/>
            <person name="Li B."/>
            <person name="Borm T.J.A."/>
            <person name="Ohyanagi H."/>
            <person name="Mineta K."/>
            <person name="Michell C.T."/>
            <person name="Saber N."/>
            <person name="Kharbatia N.M."/>
            <person name="Rupper R.R."/>
            <person name="Sharp A.R."/>
            <person name="Dally N."/>
            <person name="Boughton B.A."/>
            <person name="Woo Y.H."/>
            <person name="Gao G."/>
            <person name="Schijlen E.G.W.M."/>
            <person name="Guo X."/>
            <person name="Momin A.A."/>
            <person name="Negrao S."/>
            <person name="Al-Babili S."/>
            <person name="Gehring C."/>
            <person name="Roessner U."/>
            <person name="Jung C."/>
            <person name="Murphy K."/>
            <person name="Arold S.T."/>
            <person name="Gojobori T."/>
            <person name="van der Linden C.G."/>
            <person name="van Loo E.N."/>
            <person name="Jellen E.N."/>
            <person name="Maughan P.J."/>
            <person name="Tester M."/>
        </authorList>
    </citation>
    <scope>NUCLEOTIDE SEQUENCE [LARGE SCALE GENOMIC DNA]</scope>
    <source>
        <strain evidence="2">cv. PI 614886</strain>
    </source>
</reference>
<reference evidence="2" key="2">
    <citation type="submission" date="2021-03" db="UniProtKB">
        <authorList>
            <consortium name="EnsemblPlants"/>
        </authorList>
    </citation>
    <scope>IDENTIFICATION</scope>
</reference>
<sequence length="580" mass="65660">MQDKEPSTSESDSDFSPKSDLESEGWSADSESMMSEEPSLNSNRRIARNKSYQGTKALDPAVYVDNSKSLGGRKVIATYYQHKKTMSNVNCAMETLGRVVASFNPTKRRIVSDMGFGKLLYYAGKSLPRNLSYWIATRVDVKNKTLVAVDGKEIRLNVAQVRWVLGLPKGKKPLPRKCVDEALEAYLYDKYSIPMGHDTSVSKKQMHPIVVASLKPKTYDWCSLVLEELLHALHGFSKRFYSEGWAPCLGGCTYFLARFTVEEVSYDILINHPKREMDTLPTRRHFKRRRNDEVSGFDSDFEDTEDELEKLCATNAIEVDHHHDAADFEEPFDGELEVNMECHEYTHGQQATVVPPEYEVVPPEPHHLEVDQHKQPEEQVQVQPEVQPVVEPQVNSHLKLEVQPTSLEEQPVVELEVHAHLQPEVQHHYLHDLNEPVVHSDRDEQEPGNHEVEANAKEILEECIPDQGNPVHVHGDPQHVNSLISLHCDVTVKDLDINDNGDDEEVGLGILAAINYTPCNQEVPVGLMKYMFNNPEGVLLERKGSFTVEDVEKYLKHVDTETLSIFKGLKSALDVTPEPS</sequence>
<dbReference type="Proteomes" id="UP000596660">
    <property type="component" value="Unplaced"/>
</dbReference>
<evidence type="ECO:0000256" key="1">
    <source>
        <dbReference type="SAM" id="MobiDB-lite"/>
    </source>
</evidence>
<dbReference type="Gramene" id="AUR62034935-RA">
    <property type="protein sequence ID" value="AUR62034935-RA:cds"/>
    <property type="gene ID" value="AUR62034935"/>
</dbReference>
<feature type="region of interest" description="Disordered" evidence="1">
    <location>
        <begin position="1"/>
        <end position="46"/>
    </location>
</feature>
<dbReference type="EnsemblPlants" id="AUR62034935-RA">
    <property type="protein sequence ID" value="AUR62034935-RA:cds"/>
    <property type="gene ID" value="AUR62034935"/>
</dbReference>
<dbReference type="AlphaFoldDB" id="A0A803MTE4"/>
<feature type="compositionally biased region" description="Polar residues" evidence="1">
    <location>
        <begin position="29"/>
        <end position="46"/>
    </location>
</feature>
<proteinExistence type="predicted"/>
<dbReference type="PANTHER" id="PTHR34835:SF34">
    <property type="entry name" value="OS08G0555500 PROTEIN"/>
    <property type="match status" value="1"/>
</dbReference>